<name>A0A2G9GET5_9LAMI</name>
<evidence type="ECO:0000256" key="1">
    <source>
        <dbReference type="SAM" id="Phobius"/>
    </source>
</evidence>
<proteinExistence type="predicted"/>
<protein>
    <submittedName>
        <fullName evidence="2">Uncharacterized protein</fullName>
    </submittedName>
</protein>
<keyword evidence="3" id="KW-1185">Reference proteome</keyword>
<evidence type="ECO:0000313" key="3">
    <source>
        <dbReference type="Proteomes" id="UP000231279"/>
    </source>
</evidence>
<dbReference type="AlphaFoldDB" id="A0A2G9GET5"/>
<organism evidence="2 3">
    <name type="scientific">Handroanthus impetiginosus</name>
    <dbReference type="NCBI Taxonomy" id="429701"/>
    <lineage>
        <taxon>Eukaryota</taxon>
        <taxon>Viridiplantae</taxon>
        <taxon>Streptophyta</taxon>
        <taxon>Embryophyta</taxon>
        <taxon>Tracheophyta</taxon>
        <taxon>Spermatophyta</taxon>
        <taxon>Magnoliopsida</taxon>
        <taxon>eudicotyledons</taxon>
        <taxon>Gunneridae</taxon>
        <taxon>Pentapetalae</taxon>
        <taxon>asterids</taxon>
        <taxon>lamiids</taxon>
        <taxon>Lamiales</taxon>
        <taxon>Bignoniaceae</taxon>
        <taxon>Crescentiina</taxon>
        <taxon>Tabebuia alliance</taxon>
        <taxon>Handroanthus</taxon>
    </lineage>
</organism>
<keyword evidence="1" id="KW-0812">Transmembrane</keyword>
<dbReference type="EMBL" id="NKXS01005388">
    <property type="protein sequence ID" value="PIN03798.1"/>
    <property type="molecule type" value="Genomic_DNA"/>
</dbReference>
<accession>A0A2G9GET5</accession>
<feature type="transmembrane region" description="Helical" evidence="1">
    <location>
        <begin position="95"/>
        <end position="118"/>
    </location>
</feature>
<reference evidence="3" key="1">
    <citation type="journal article" date="2018" name="Gigascience">
        <title>Genome assembly of the Pink Ipe (Handroanthus impetiginosus, Bignoniaceae), a highly valued, ecologically keystone Neotropical timber forest tree.</title>
        <authorList>
            <person name="Silva-Junior O.B."/>
            <person name="Grattapaglia D."/>
            <person name="Novaes E."/>
            <person name="Collevatti R.G."/>
        </authorList>
    </citation>
    <scope>NUCLEOTIDE SEQUENCE [LARGE SCALE GENOMIC DNA]</scope>
    <source>
        <strain evidence="3">cv. UFG-1</strain>
    </source>
</reference>
<sequence>MGHFRQLKLFSFVSFLQKVQVDKQSGNERNIIDATSNMMLEQEWHNRCHRNRPIEFPDELRASIHWSSSSLRWIWTTILIIPTGCPSWSVPTRPASGLFMLQLKLFTLLLLLSLFICLELM</sequence>
<evidence type="ECO:0000313" key="2">
    <source>
        <dbReference type="EMBL" id="PIN03798.1"/>
    </source>
</evidence>
<gene>
    <name evidence="2" type="ORF">CDL12_23666</name>
</gene>
<keyword evidence="1" id="KW-1133">Transmembrane helix</keyword>
<keyword evidence="1" id="KW-0472">Membrane</keyword>
<dbReference type="Proteomes" id="UP000231279">
    <property type="component" value="Unassembled WGS sequence"/>
</dbReference>
<comment type="caution">
    <text evidence="2">The sequence shown here is derived from an EMBL/GenBank/DDBJ whole genome shotgun (WGS) entry which is preliminary data.</text>
</comment>